<feature type="compositionally biased region" description="Basic and acidic residues" evidence="2">
    <location>
        <begin position="452"/>
        <end position="465"/>
    </location>
</feature>
<evidence type="ECO:0000256" key="1">
    <source>
        <dbReference type="SAM" id="Coils"/>
    </source>
</evidence>
<gene>
    <name evidence="3" type="ORF">BESB_048400</name>
</gene>
<evidence type="ECO:0000256" key="2">
    <source>
        <dbReference type="SAM" id="MobiDB-lite"/>
    </source>
</evidence>
<feature type="region of interest" description="Disordered" evidence="2">
    <location>
        <begin position="900"/>
        <end position="1008"/>
    </location>
</feature>
<reference evidence="3 4" key="1">
    <citation type="submission" date="2017-09" db="EMBL/GenBank/DDBJ databases">
        <title>Genome sequencing of Besnoitia besnoiti strain Bb-Ger1.</title>
        <authorList>
            <person name="Schares G."/>
            <person name="Venepally P."/>
            <person name="Lorenzi H.A."/>
        </authorList>
    </citation>
    <scope>NUCLEOTIDE SEQUENCE [LARGE SCALE GENOMIC DNA]</scope>
    <source>
        <strain evidence="3 4">Bb-Ger1</strain>
    </source>
</reference>
<dbReference type="OrthoDB" id="10611030at2759"/>
<feature type="region of interest" description="Disordered" evidence="2">
    <location>
        <begin position="391"/>
        <end position="410"/>
    </location>
</feature>
<proteinExistence type="predicted"/>
<dbReference type="VEuPathDB" id="ToxoDB:BESB_048400"/>
<name>A0A2A9MDR9_BESBE</name>
<feature type="region of interest" description="Disordered" evidence="2">
    <location>
        <begin position="850"/>
        <end position="872"/>
    </location>
</feature>
<keyword evidence="4" id="KW-1185">Reference proteome</keyword>
<organism evidence="3 4">
    <name type="scientific">Besnoitia besnoiti</name>
    <name type="common">Apicomplexan protozoan</name>
    <dbReference type="NCBI Taxonomy" id="94643"/>
    <lineage>
        <taxon>Eukaryota</taxon>
        <taxon>Sar</taxon>
        <taxon>Alveolata</taxon>
        <taxon>Apicomplexa</taxon>
        <taxon>Conoidasida</taxon>
        <taxon>Coccidia</taxon>
        <taxon>Eucoccidiorida</taxon>
        <taxon>Eimeriorina</taxon>
        <taxon>Sarcocystidae</taxon>
        <taxon>Besnoitia</taxon>
    </lineage>
</organism>
<feature type="compositionally biased region" description="Polar residues" evidence="2">
    <location>
        <begin position="391"/>
        <end position="406"/>
    </location>
</feature>
<feature type="region of interest" description="Disordered" evidence="2">
    <location>
        <begin position="790"/>
        <end position="812"/>
    </location>
</feature>
<evidence type="ECO:0000313" key="4">
    <source>
        <dbReference type="Proteomes" id="UP000224006"/>
    </source>
</evidence>
<feature type="compositionally biased region" description="Polar residues" evidence="2">
    <location>
        <begin position="852"/>
        <end position="861"/>
    </location>
</feature>
<feature type="region of interest" description="Disordered" evidence="2">
    <location>
        <begin position="1368"/>
        <end position="1400"/>
    </location>
</feature>
<feature type="compositionally biased region" description="Basic and acidic residues" evidence="2">
    <location>
        <begin position="952"/>
        <end position="964"/>
    </location>
</feature>
<dbReference type="Proteomes" id="UP000224006">
    <property type="component" value="Chromosome III"/>
</dbReference>
<dbReference type="EMBL" id="NWUJ01000003">
    <property type="protein sequence ID" value="PFH36648.1"/>
    <property type="molecule type" value="Genomic_DNA"/>
</dbReference>
<feature type="compositionally biased region" description="Low complexity" evidence="2">
    <location>
        <begin position="988"/>
        <end position="998"/>
    </location>
</feature>
<accession>A0A2A9MDR9</accession>
<keyword evidence="1" id="KW-0175">Coiled coil</keyword>
<feature type="compositionally biased region" description="Low complexity" evidence="2">
    <location>
        <begin position="790"/>
        <end position="803"/>
    </location>
</feature>
<feature type="region of interest" description="Disordered" evidence="2">
    <location>
        <begin position="1222"/>
        <end position="1256"/>
    </location>
</feature>
<feature type="coiled-coil region" evidence="1">
    <location>
        <begin position="737"/>
        <end position="773"/>
    </location>
</feature>
<feature type="region of interest" description="Disordered" evidence="2">
    <location>
        <begin position="178"/>
        <end position="198"/>
    </location>
</feature>
<protein>
    <submittedName>
        <fullName evidence="3">Uncharacterized protein</fullName>
    </submittedName>
</protein>
<dbReference type="GeneID" id="40309770"/>
<comment type="caution">
    <text evidence="3">The sequence shown here is derived from an EMBL/GenBank/DDBJ whole genome shotgun (WGS) entry which is preliminary data.</text>
</comment>
<feature type="region of interest" description="Disordered" evidence="2">
    <location>
        <begin position="415"/>
        <end position="515"/>
    </location>
</feature>
<feature type="compositionally biased region" description="Basic and acidic residues" evidence="2">
    <location>
        <begin position="1369"/>
        <end position="1381"/>
    </location>
</feature>
<feature type="region of interest" description="Disordered" evidence="2">
    <location>
        <begin position="619"/>
        <end position="654"/>
    </location>
</feature>
<feature type="compositionally biased region" description="Basic and acidic residues" evidence="2">
    <location>
        <begin position="537"/>
        <end position="571"/>
    </location>
</feature>
<evidence type="ECO:0000313" key="3">
    <source>
        <dbReference type="EMBL" id="PFH36648.1"/>
    </source>
</evidence>
<dbReference type="RefSeq" id="XP_029220657.1">
    <property type="nucleotide sequence ID" value="XM_029363291.1"/>
</dbReference>
<feature type="compositionally biased region" description="Basic and acidic residues" evidence="2">
    <location>
        <begin position="505"/>
        <end position="515"/>
    </location>
</feature>
<feature type="compositionally biased region" description="Basic and acidic residues" evidence="2">
    <location>
        <begin position="432"/>
        <end position="442"/>
    </location>
</feature>
<feature type="region of interest" description="Disordered" evidence="2">
    <location>
        <begin position="283"/>
        <end position="307"/>
    </location>
</feature>
<feature type="compositionally biased region" description="Low complexity" evidence="2">
    <location>
        <begin position="1222"/>
        <end position="1239"/>
    </location>
</feature>
<dbReference type="KEGG" id="bbes:BESB_048400"/>
<feature type="region of interest" description="Disordered" evidence="2">
    <location>
        <begin position="323"/>
        <end position="347"/>
    </location>
</feature>
<feature type="compositionally biased region" description="Polar residues" evidence="2">
    <location>
        <begin position="178"/>
        <end position="194"/>
    </location>
</feature>
<feature type="region of interest" description="Disordered" evidence="2">
    <location>
        <begin position="537"/>
        <end position="597"/>
    </location>
</feature>
<feature type="compositionally biased region" description="Basic and acidic residues" evidence="2">
    <location>
        <begin position="900"/>
        <end position="930"/>
    </location>
</feature>
<sequence>MALSNPCPGPYVSSSHDAYSCPQGLNIAAAPAYPTLGLPPTFVSSSVASLIPSVQSQAVCAGCSAGSAGGSHVRHADGSGLMGTGYTLHVPAYAAITPDRIAQPYAGGPPSYVLGPVYPPQPVFPQNLFSADMYRSGCAGNATSLAELQARNPSQCEGGPEACASLNLVSDNRACQPLEQQKSNASSAEPTAESTRAEHPITGSVASENFLPASIEGEHRELLPFSAPVPASYIEGRGGERKASAGQTAREKRRYREFLQAQIALRKERDRAERARELGVDFLPETKQHRPGLQGGTGDSSTNGKSAELQAETDAGIRRAFLGRRGSTPNHDTFKQMAQAPPTTDRLKQQKEYGEFLKRQAEQKRLERERAKDEEVAEDKRILEIARQMELSSSHSYRLPQTSQSRQRTRDLRLAAERTTIPGEPLVTGIQEGRDRSADHCAKQASSPPDGDICHSRSVPSDKRNGCSAPSSRQAEDPRGETLSLGGRRMEDALSQPKQALMSREGLDETRGGAEEQWRQKLIRRQLYQQALAEQIREKEARKEEEKQKRLKEQAEERRLMDEALEQEKRMPRTGRKHVRTSDEDADAFGLPRPSDGPPCQLSKGVNGFAASAATTVAVTPPPETMPSRDAAGRPSAVPDGPEGFEKPPPSSAGACTISPWVEATDKKSASCAVDGGHFPCGFTDHTLGYCRRYAVRCMGRCVGPGSPCQRMRDFTSCRPNTKSGEADTLDIVGLDLEAVRAEIKRQQDELRSMQLQQQLAQLQQRLQQDELNRALFGLLESRNVLLPSNGGHSSGASESESGVPVAARPQPPPLDISAVLRLEQRGAKLPDNRQEALARSVLQVAHGLTGGSLQPDATHQPTEKDVPASQATETALGGCLLRLLTPFFTHVLGDQRERVEKAEAPIEDRGGSPNAREDDPKAEAAEVHHGGRTSRGRSELSVRLEPPNSLSKEKERGGSERQRKAWSSSPPVPAIRASERQRGIRGGEAASARASSRNSDRSHGEGFDCGGVRSHFLRIDEVIDGFEKALETEAGGRQSRLGGTSRALSPPPSPACSLCCSHRQDAPNASCGMSLCTDYSLAFGDATASLALRIASATPSKKLDRCEGCPDWSCTRGERCASCDTDDSEESGINLEKLPQAMRRRFLSIRALDNLAARTFCVEDDSGTALGSEGDSICEPALPPVPAGSPSDFLRFIPLNYPSGMPRRAHSLSPLSRGLRLGIAPPVSSPGSGEAGASRRGGKKRGADKEPSKTPGKLFLALLQKRRAQTERLQRMKEPLRRKDRFRGRLTWDADIMHAFSRDLGSGLDAVANALAEAPQEETKDTKHDTEEKKLRRWSILRRAAKLSHRLSRKRISFAPDTIAAREQLVEESERGKNDTTVEDENENSQQPVPKASEN</sequence>